<evidence type="ECO:0000256" key="2">
    <source>
        <dbReference type="ARBA" id="ARBA00008874"/>
    </source>
</evidence>
<keyword evidence="7 12" id="KW-0547">Nucleotide-binding</keyword>
<evidence type="ECO:0000256" key="6">
    <source>
        <dbReference type="ARBA" id="ARBA00022679"/>
    </source>
</evidence>
<dbReference type="InterPro" id="IPR000719">
    <property type="entry name" value="Prot_kinase_dom"/>
</dbReference>
<dbReference type="PROSITE" id="PS50108">
    <property type="entry name" value="CRIB"/>
    <property type="match status" value="1"/>
</dbReference>
<feature type="binding site" evidence="12">
    <location>
        <position position="1139"/>
    </location>
    <ligand>
        <name>ATP</name>
        <dbReference type="ChEBI" id="CHEBI:30616"/>
    </ligand>
</feature>
<feature type="compositionally biased region" description="Low complexity" evidence="13">
    <location>
        <begin position="681"/>
        <end position="691"/>
    </location>
</feature>
<dbReference type="PANTHER" id="PTHR45832:SF22">
    <property type="entry name" value="SERINE_THREONINE-PROTEIN KINASE SAMKA-RELATED"/>
    <property type="match status" value="1"/>
</dbReference>
<feature type="region of interest" description="Disordered" evidence="13">
    <location>
        <begin position="588"/>
        <end position="610"/>
    </location>
</feature>
<dbReference type="Gene3D" id="3.30.200.20">
    <property type="entry name" value="Phosphorylase Kinase, domain 1"/>
    <property type="match status" value="1"/>
</dbReference>
<dbReference type="InterPro" id="IPR008271">
    <property type="entry name" value="Ser/Thr_kinase_AS"/>
</dbReference>
<feature type="compositionally biased region" description="Acidic residues" evidence="13">
    <location>
        <begin position="822"/>
        <end position="843"/>
    </location>
</feature>
<feature type="region of interest" description="Disordered" evidence="13">
    <location>
        <begin position="52"/>
        <end position="89"/>
    </location>
</feature>
<keyword evidence="14" id="KW-1133">Transmembrane helix</keyword>
<dbReference type="SUPFAM" id="SSF56112">
    <property type="entry name" value="Protein kinase-like (PK-like)"/>
    <property type="match status" value="1"/>
</dbReference>
<evidence type="ECO:0000256" key="12">
    <source>
        <dbReference type="PROSITE-ProRule" id="PRU10141"/>
    </source>
</evidence>
<evidence type="ECO:0000256" key="3">
    <source>
        <dbReference type="ARBA" id="ARBA00012513"/>
    </source>
</evidence>
<feature type="transmembrane region" description="Helical" evidence="14">
    <location>
        <begin position="95"/>
        <end position="112"/>
    </location>
</feature>
<evidence type="ECO:0000256" key="4">
    <source>
        <dbReference type="ARBA" id="ARBA00022490"/>
    </source>
</evidence>
<dbReference type="EC" id="2.7.11.1" evidence="3"/>
<keyword evidence="8" id="KW-0418">Kinase</keyword>
<comment type="catalytic activity">
    <reaction evidence="10">
        <text>L-threonyl-[protein] + ATP = O-phospho-L-threonyl-[protein] + ADP + H(+)</text>
        <dbReference type="Rhea" id="RHEA:46608"/>
        <dbReference type="Rhea" id="RHEA-COMP:11060"/>
        <dbReference type="Rhea" id="RHEA-COMP:11605"/>
        <dbReference type="ChEBI" id="CHEBI:15378"/>
        <dbReference type="ChEBI" id="CHEBI:30013"/>
        <dbReference type="ChEBI" id="CHEBI:30616"/>
        <dbReference type="ChEBI" id="CHEBI:61977"/>
        <dbReference type="ChEBI" id="CHEBI:456216"/>
        <dbReference type="EC" id="2.7.11.1"/>
    </reaction>
</comment>
<keyword evidence="5" id="KW-0723">Serine/threonine-protein kinase</keyword>
<dbReference type="InterPro" id="IPR036936">
    <property type="entry name" value="CRIB_dom_sf"/>
</dbReference>
<accession>A0A158QW79</accession>
<comment type="catalytic activity">
    <reaction evidence="11">
        <text>L-seryl-[protein] + ATP = O-phospho-L-seryl-[protein] + ADP + H(+)</text>
        <dbReference type="Rhea" id="RHEA:17989"/>
        <dbReference type="Rhea" id="RHEA-COMP:9863"/>
        <dbReference type="Rhea" id="RHEA-COMP:11604"/>
        <dbReference type="ChEBI" id="CHEBI:15378"/>
        <dbReference type="ChEBI" id="CHEBI:29999"/>
        <dbReference type="ChEBI" id="CHEBI:30616"/>
        <dbReference type="ChEBI" id="CHEBI:83421"/>
        <dbReference type="ChEBI" id="CHEBI:456216"/>
        <dbReference type="EC" id="2.7.11.1"/>
    </reaction>
</comment>
<evidence type="ECO:0000256" key="8">
    <source>
        <dbReference type="ARBA" id="ARBA00022777"/>
    </source>
</evidence>
<feature type="compositionally biased region" description="Polar residues" evidence="13">
    <location>
        <begin position="669"/>
        <end position="680"/>
    </location>
</feature>
<dbReference type="EMBL" id="UXSR01005731">
    <property type="protein sequence ID" value="VDD83463.1"/>
    <property type="molecule type" value="Genomic_DNA"/>
</dbReference>
<keyword evidence="18" id="KW-1185">Reference proteome</keyword>
<dbReference type="InterPro" id="IPR011009">
    <property type="entry name" value="Kinase-like_dom_sf"/>
</dbReference>
<dbReference type="Gene3D" id="3.90.810.10">
    <property type="entry name" value="CRIB domain"/>
    <property type="match status" value="1"/>
</dbReference>
<dbReference type="PROSITE" id="PS00108">
    <property type="entry name" value="PROTEIN_KINASE_ST"/>
    <property type="match status" value="1"/>
</dbReference>
<feature type="compositionally biased region" description="Basic residues" evidence="13">
    <location>
        <begin position="1068"/>
        <end position="1082"/>
    </location>
</feature>
<feature type="compositionally biased region" description="Pro residues" evidence="13">
    <location>
        <begin position="73"/>
        <end position="83"/>
    </location>
</feature>
<feature type="domain" description="CRIB" evidence="16">
    <location>
        <begin position="163"/>
        <end position="176"/>
    </location>
</feature>
<dbReference type="Pfam" id="PF00786">
    <property type="entry name" value="PBD"/>
    <property type="match status" value="1"/>
</dbReference>
<dbReference type="PROSITE" id="PS00107">
    <property type="entry name" value="PROTEIN_KINASE_ATP"/>
    <property type="match status" value="1"/>
</dbReference>
<feature type="compositionally biased region" description="Polar residues" evidence="13">
    <location>
        <begin position="588"/>
        <end position="598"/>
    </location>
</feature>
<dbReference type="InterPro" id="IPR000095">
    <property type="entry name" value="CRIB_dom"/>
</dbReference>
<feature type="region of interest" description="Disordered" evidence="13">
    <location>
        <begin position="796"/>
        <end position="843"/>
    </location>
</feature>
<evidence type="ECO:0000313" key="17">
    <source>
        <dbReference type="EMBL" id="VDD83463.1"/>
    </source>
</evidence>
<protein>
    <recommendedName>
        <fullName evidence="3">non-specific serine/threonine protein kinase</fullName>
        <ecNumber evidence="3">2.7.11.1</ecNumber>
    </recommendedName>
</protein>
<evidence type="ECO:0000256" key="5">
    <source>
        <dbReference type="ARBA" id="ARBA00022527"/>
    </source>
</evidence>
<keyword evidence="6" id="KW-0808">Transferase</keyword>
<comment type="subcellular location">
    <subcellularLocation>
        <location evidence="1">Cytoplasm</location>
    </subcellularLocation>
</comment>
<dbReference type="Pfam" id="PF00069">
    <property type="entry name" value="Pkinase"/>
    <property type="match status" value="1"/>
</dbReference>
<dbReference type="Gene3D" id="1.10.510.10">
    <property type="entry name" value="Transferase(Phosphotransferase) domain 1"/>
    <property type="match status" value="1"/>
</dbReference>
<feature type="compositionally biased region" description="Low complexity" evidence="13">
    <location>
        <begin position="535"/>
        <end position="552"/>
    </location>
</feature>
<feature type="region of interest" description="Disordered" evidence="13">
    <location>
        <begin position="535"/>
        <end position="555"/>
    </location>
</feature>
<evidence type="ECO:0000256" key="7">
    <source>
        <dbReference type="ARBA" id="ARBA00022741"/>
    </source>
</evidence>
<evidence type="ECO:0000256" key="1">
    <source>
        <dbReference type="ARBA" id="ARBA00004496"/>
    </source>
</evidence>
<dbReference type="SMART" id="SM00220">
    <property type="entry name" value="S_TKc"/>
    <property type="match status" value="1"/>
</dbReference>
<keyword evidence="14" id="KW-0472">Membrane</keyword>
<dbReference type="FunFam" id="1.10.510.10:FF:000011">
    <property type="entry name" value="Non-specific serine/threonine protein kinase"/>
    <property type="match status" value="1"/>
</dbReference>
<evidence type="ECO:0000313" key="18">
    <source>
        <dbReference type="Proteomes" id="UP000267029"/>
    </source>
</evidence>
<feature type="region of interest" description="Disordered" evidence="13">
    <location>
        <begin position="976"/>
        <end position="1082"/>
    </location>
</feature>
<feature type="compositionally biased region" description="Pro residues" evidence="13">
    <location>
        <begin position="980"/>
        <end position="991"/>
    </location>
</feature>
<feature type="compositionally biased region" description="Low complexity" evidence="13">
    <location>
        <begin position="623"/>
        <end position="634"/>
    </location>
</feature>
<keyword evidence="4" id="KW-0963">Cytoplasm</keyword>
<sequence length="1551" mass="165496">MSANTSNLSGSLADYIGIPESTVVQQRLSTGTGSHLPPASSATFLYGDIGTPTAAPTPPVRSSSTLKKERPMISPPSKPLPTPPEKKEKKRKGELVVLLLLHLAFTAYFGGLRKPNRAHFTLIPTIVYIIAKQLAAHITNIEWPLHLFRLPLFTRGGSTEPCISGPTDVKHDVHVSFDRTLGEFRVVCELSVGNLPLGESVVSALPSAVDSHFIARALGIASPNQFHVTPKRRRYWHQLGVARLLASVALVWSLSGAQFGTPQCLTESCHAGLRLSPLELASLNVKKVNMSLCANPHLTAMSLVLLHSLRKPPPGSVLWVVSAPIQTLCAFLRRASIRHLQLCRASLRVNSPNAYLKQWRQDLDRKRSGVGANHPLQISSVSSGQNALAGCEMRRGGAASALVPINMRARGMPPQWALLLKSSNIPSSEQAKHPDLMLDVLHCYDESAKPKDKYMTNISGVTMASAGASLFWTSADCCASPSESLPPFGLSCRRGASVAPIDCDLLLASRGPARAHALGSLSVVFAPLMQSRGSSGSVDSVSQSSSTRCSSTATQPSLAFGEGLLMSDVPPATPHHKFSTLSSPLTSFVSGSPSSDYPPQSDGGAAPTFRGYSYNESTAGASAVATAASSSPATQHRRTSEVVAPRPPPPTPPHRTCSGANITADEKQNQASTASVPSLPTTSGVSVGGSSSFTSSGCSFYYYSGSGETGSSPTSGCAPPPPIPPHQASVAAAAAAAAVPVVPATASANDPAATLRGSHHRSVPPPLPSTAVCGSGGGGDGGGVCDHRAASSMEEYPCLSPSAQPQTSVRHPHVVPPPETFTSEEDDEEVDEAEDDDNDEDDENNLEAAAEESDLDVDLGAAEKEMSPETVNAMVLSFEAGATVRDTSPVSVSAKPHFDDVARVYAAQICLTKCLHADSHEIDVRVFFLPCLSTLNVYAPRLVTGPHRVRACVRARAALVARSHFATVLLSFQDATATLLPPPPPPPPPQPDTRGGPAHENGGTLTNGHSKKHPIPENDTSTVKPASSAKASPASKTAAFPAIPPTNATFQPATGTAPLHHFPNSPKSNHHQHAAPRRRTNNHHHRLTDLQVYEKLRAVVSAGSPTDKYCVVEKIGQGASGVVCSGYEIATNKLVAIKKMNISQQPKKELIINEILVMRANRQPNIVNFLDAYLVAPASPTSPSAVKTPPPPSLHSNAPSAGEELWVVMEYLDGGSLTDVVTETCMEEGHIAAVCREILRALEFLHSNNVIHRDIKSDNILLGMDGSVKLTDFGFCAQLSNERTKRSTMVGTPYWMAPEVVTRRQYGYKVDIWSLGILAIEMVDGEPPYLTENPLRALYLIATIGKPEIKERARLSATFLDFLDRCLEESVDKRATASELLNVRLCACCCCCCYCCFATPPYLTLTLIPFWCLFVLPASLHHHPGEAPLQPRASHPIGQGAEVTRLVRSRASKRPTLLNLTHSRTQPTSTPFSSDFTPLPHEYDDSKAFLNSPAALAPVQRFGTITCPSFGHRRSCIGLASTTTTATTTPPSVPAYFQHTLLRLYSRLLIY</sequence>
<keyword evidence="9 12" id="KW-0067">ATP-binding</keyword>
<evidence type="ECO:0000256" key="10">
    <source>
        <dbReference type="ARBA" id="ARBA00047899"/>
    </source>
</evidence>
<feature type="domain" description="Protein kinase" evidence="15">
    <location>
        <begin position="1109"/>
        <end position="1403"/>
    </location>
</feature>
<dbReference type="STRING" id="53468.A0A158QW79"/>
<dbReference type="GO" id="GO:0106310">
    <property type="term" value="F:protein serine kinase activity"/>
    <property type="evidence" value="ECO:0007669"/>
    <property type="project" value="RHEA"/>
</dbReference>
<dbReference type="PANTHER" id="PTHR45832">
    <property type="entry name" value="SERINE/THREONINE-PROTEIN KINASE SAMKA-RELATED-RELATED"/>
    <property type="match status" value="1"/>
</dbReference>
<dbReference type="GO" id="GO:0005524">
    <property type="term" value="F:ATP binding"/>
    <property type="evidence" value="ECO:0007669"/>
    <property type="project" value="UniProtKB-UniRule"/>
</dbReference>
<dbReference type="Proteomes" id="UP000267029">
    <property type="component" value="Unassembled WGS sequence"/>
</dbReference>
<gene>
    <name evidence="17" type="ORF">MCOS_LOCUS9466</name>
</gene>
<evidence type="ECO:0000256" key="14">
    <source>
        <dbReference type="SAM" id="Phobius"/>
    </source>
</evidence>
<dbReference type="OrthoDB" id="2914378at2759"/>
<name>A0A158QW79_MESCO</name>
<evidence type="ECO:0000256" key="9">
    <source>
        <dbReference type="ARBA" id="ARBA00022840"/>
    </source>
</evidence>
<comment type="similarity">
    <text evidence="2">Belongs to the protein kinase superfamily. STE Ser/Thr protein kinase family. STE20 subfamily.</text>
</comment>
<feature type="region of interest" description="Disordered" evidence="13">
    <location>
        <begin position="623"/>
        <end position="691"/>
    </location>
</feature>
<keyword evidence="14" id="KW-0812">Transmembrane</keyword>
<proteinExistence type="inferred from homology"/>
<evidence type="ECO:0000256" key="11">
    <source>
        <dbReference type="ARBA" id="ARBA00048679"/>
    </source>
</evidence>
<organism evidence="17 18">
    <name type="scientific">Mesocestoides corti</name>
    <name type="common">Flatworm</name>
    <dbReference type="NCBI Taxonomy" id="53468"/>
    <lineage>
        <taxon>Eukaryota</taxon>
        <taxon>Metazoa</taxon>
        <taxon>Spiralia</taxon>
        <taxon>Lophotrochozoa</taxon>
        <taxon>Platyhelminthes</taxon>
        <taxon>Cestoda</taxon>
        <taxon>Eucestoda</taxon>
        <taxon>Cyclophyllidea</taxon>
        <taxon>Mesocestoididae</taxon>
        <taxon>Mesocestoides</taxon>
    </lineage>
</organism>
<dbReference type="PROSITE" id="PS50011">
    <property type="entry name" value="PROTEIN_KINASE_DOM"/>
    <property type="match status" value="1"/>
</dbReference>
<dbReference type="GO" id="GO:0005737">
    <property type="term" value="C:cytoplasm"/>
    <property type="evidence" value="ECO:0007669"/>
    <property type="project" value="UniProtKB-SubCell"/>
</dbReference>
<evidence type="ECO:0000259" key="15">
    <source>
        <dbReference type="PROSITE" id="PS50011"/>
    </source>
</evidence>
<feature type="compositionally biased region" description="Low complexity" evidence="13">
    <location>
        <begin position="1020"/>
        <end position="1041"/>
    </location>
</feature>
<evidence type="ECO:0000259" key="16">
    <source>
        <dbReference type="PROSITE" id="PS50108"/>
    </source>
</evidence>
<dbReference type="InterPro" id="IPR051931">
    <property type="entry name" value="PAK3-like"/>
</dbReference>
<reference evidence="17 18" key="1">
    <citation type="submission" date="2018-10" db="EMBL/GenBank/DDBJ databases">
        <authorList>
            <consortium name="Pathogen Informatics"/>
        </authorList>
    </citation>
    <scope>NUCLEOTIDE SEQUENCE [LARGE SCALE GENOMIC DNA]</scope>
</reference>
<evidence type="ECO:0000256" key="13">
    <source>
        <dbReference type="SAM" id="MobiDB-lite"/>
    </source>
</evidence>
<dbReference type="GO" id="GO:0004674">
    <property type="term" value="F:protein serine/threonine kinase activity"/>
    <property type="evidence" value="ECO:0007669"/>
    <property type="project" value="UniProtKB-KW"/>
</dbReference>
<dbReference type="InterPro" id="IPR017441">
    <property type="entry name" value="Protein_kinase_ATP_BS"/>
</dbReference>